<dbReference type="Proteomes" id="UP000652761">
    <property type="component" value="Unassembled WGS sequence"/>
</dbReference>
<feature type="compositionally biased region" description="Polar residues" evidence="1">
    <location>
        <begin position="1"/>
        <end position="17"/>
    </location>
</feature>
<evidence type="ECO:0000256" key="1">
    <source>
        <dbReference type="SAM" id="MobiDB-lite"/>
    </source>
</evidence>
<sequence>MKQNQTLLTIRTTSRQSPCRDREDGAKGPRGPGCYTIVECVDTSFAKSVYTNLSQWCRHSPLMVSTLDDCPRSIIRLLQWESTSGVDTVHPCLDTR</sequence>
<evidence type="ECO:0000313" key="2">
    <source>
        <dbReference type="EMBL" id="MQM05896.1"/>
    </source>
</evidence>
<dbReference type="AlphaFoldDB" id="A0A843WDL8"/>
<feature type="compositionally biased region" description="Basic and acidic residues" evidence="1">
    <location>
        <begin position="18"/>
        <end position="27"/>
    </location>
</feature>
<dbReference type="EMBL" id="NMUH01003498">
    <property type="protein sequence ID" value="MQM05896.1"/>
    <property type="molecule type" value="Genomic_DNA"/>
</dbReference>
<gene>
    <name evidence="2" type="ORF">Taro_038718</name>
</gene>
<proteinExistence type="predicted"/>
<reference evidence="2" key="1">
    <citation type="submission" date="2017-07" db="EMBL/GenBank/DDBJ databases">
        <title>Taro Niue Genome Assembly and Annotation.</title>
        <authorList>
            <person name="Atibalentja N."/>
            <person name="Keating K."/>
            <person name="Fields C.J."/>
        </authorList>
    </citation>
    <scope>NUCLEOTIDE SEQUENCE</scope>
    <source>
        <strain evidence="2">Niue_2</strain>
        <tissue evidence="2">Leaf</tissue>
    </source>
</reference>
<evidence type="ECO:0000313" key="3">
    <source>
        <dbReference type="Proteomes" id="UP000652761"/>
    </source>
</evidence>
<organism evidence="2 3">
    <name type="scientific">Colocasia esculenta</name>
    <name type="common">Wild taro</name>
    <name type="synonym">Arum esculentum</name>
    <dbReference type="NCBI Taxonomy" id="4460"/>
    <lineage>
        <taxon>Eukaryota</taxon>
        <taxon>Viridiplantae</taxon>
        <taxon>Streptophyta</taxon>
        <taxon>Embryophyta</taxon>
        <taxon>Tracheophyta</taxon>
        <taxon>Spermatophyta</taxon>
        <taxon>Magnoliopsida</taxon>
        <taxon>Liliopsida</taxon>
        <taxon>Araceae</taxon>
        <taxon>Aroideae</taxon>
        <taxon>Colocasieae</taxon>
        <taxon>Colocasia</taxon>
    </lineage>
</organism>
<accession>A0A843WDL8</accession>
<feature type="region of interest" description="Disordered" evidence="1">
    <location>
        <begin position="1"/>
        <end position="31"/>
    </location>
</feature>
<keyword evidence="3" id="KW-1185">Reference proteome</keyword>
<comment type="caution">
    <text evidence="2">The sequence shown here is derived from an EMBL/GenBank/DDBJ whole genome shotgun (WGS) entry which is preliminary data.</text>
</comment>
<protein>
    <submittedName>
        <fullName evidence="2">Uncharacterized protein</fullName>
    </submittedName>
</protein>
<name>A0A843WDL8_COLES</name>